<feature type="non-terminal residue" evidence="2">
    <location>
        <position position="200"/>
    </location>
</feature>
<feature type="compositionally biased region" description="Low complexity" evidence="1">
    <location>
        <begin position="12"/>
        <end position="22"/>
    </location>
</feature>
<feature type="region of interest" description="Disordered" evidence="1">
    <location>
        <begin position="1"/>
        <end position="64"/>
    </location>
</feature>
<comment type="caution">
    <text evidence="2">The sequence shown here is derived from an EMBL/GenBank/DDBJ whole genome shotgun (WGS) entry which is preliminary data.</text>
</comment>
<protein>
    <submittedName>
        <fullName evidence="2">Uncharacterized protein</fullName>
    </submittedName>
</protein>
<evidence type="ECO:0000256" key="1">
    <source>
        <dbReference type="SAM" id="MobiDB-lite"/>
    </source>
</evidence>
<feature type="compositionally biased region" description="Low complexity" evidence="1">
    <location>
        <begin position="55"/>
        <end position="64"/>
    </location>
</feature>
<dbReference type="EMBL" id="CYRY02036028">
    <property type="protein sequence ID" value="VCX15813.1"/>
    <property type="molecule type" value="Genomic_DNA"/>
</dbReference>
<proteinExistence type="predicted"/>
<dbReference type="Proteomes" id="UP000269945">
    <property type="component" value="Unassembled WGS sequence"/>
</dbReference>
<gene>
    <name evidence="2" type="ORF">BN2614_LOCUS10</name>
</gene>
<feature type="compositionally biased region" description="Gly residues" evidence="1">
    <location>
        <begin position="1"/>
        <end position="11"/>
    </location>
</feature>
<organism evidence="2 3">
    <name type="scientific">Gulo gulo</name>
    <name type="common">Wolverine</name>
    <name type="synonym">Gluton</name>
    <dbReference type="NCBI Taxonomy" id="48420"/>
    <lineage>
        <taxon>Eukaryota</taxon>
        <taxon>Metazoa</taxon>
        <taxon>Chordata</taxon>
        <taxon>Craniata</taxon>
        <taxon>Vertebrata</taxon>
        <taxon>Euteleostomi</taxon>
        <taxon>Mammalia</taxon>
        <taxon>Eutheria</taxon>
        <taxon>Laurasiatheria</taxon>
        <taxon>Carnivora</taxon>
        <taxon>Caniformia</taxon>
        <taxon>Musteloidea</taxon>
        <taxon>Mustelidae</taxon>
        <taxon>Guloninae</taxon>
        <taxon>Gulo</taxon>
    </lineage>
</organism>
<accession>A0A9X9M190</accession>
<name>A0A9X9M190_GULGU</name>
<feature type="compositionally biased region" description="Basic and acidic residues" evidence="1">
    <location>
        <begin position="43"/>
        <end position="53"/>
    </location>
</feature>
<dbReference type="AlphaFoldDB" id="A0A9X9M190"/>
<reference evidence="2 3" key="1">
    <citation type="submission" date="2018-10" db="EMBL/GenBank/DDBJ databases">
        <authorList>
            <person name="Ekblom R."/>
            <person name="Jareborg N."/>
        </authorList>
    </citation>
    <scope>NUCLEOTIDE SEQUENCE [LARGE SCALE GENOMIC DNA]</scope>
    <source>
        <tissue evidence="2">Muscle</tissue>
    </source>
</reference>
<evidence type="ECO:0000313" key="3">
    <source>
        <dbReference type="Proteomes" id="UP000269945"/>
    </source>
</evidence>
<sequence length="200" mass="20779">VLGLTGRGRSGAPGPEEAAGPAADEEEPVELGGQEQRGAQVDVGRDGEGHGEQRQAGVPPVGPVQAPLTWMRILPRQTKGVLTSAISKQPRKKSPLPCRHTCGGEGGTSLASPWTPSLLFSGATFGDAQLGKFEHLCSLYSREVPYPTNHPAGVGGGGLCTFCYRQGNRDQESCNNGSQAPWLGISSLGQGIPDPLSAWG</sequence>
<keyword evidence="3" id="KW-1185">Reference proteome</keyword>
<evidence type="ECO:0000313" key="2">
    <source>
        <dbReference type="EMBL" id="VCX15813.1"/>
    </source>
</evidence>